<evidence type="ECO:0000256" key="4">
    <source>
        <dbReference type="ARBA" id="ARBA00022695"/>
    </source>
</evidence>
<reference evidence="9" key="1">
    <citation type="submission" date="2017-01" db="EMBL/GenBank/DDBJ databases">
        <authorList>
            <person name="Varghese N."/>
            <person name="Submissions S."/>
        </authorList>
    </citation>
    <scope>NUCLEOTIDE SEQUENCE [LARGE SCALE GENOMIC DNA]</scope>
    <source>
        <strain evidence="9">DSM 16176</strain>
    </source>
</reference>
<evidence type="ECO:0000259" key="7">
    <source>
        <dbReference type="Pfam" id="PF00483"/>
    </source>
</evidence>
<protein>
    <recommendedName>
        <fullName evidence="2 6">UTP--glucose-1-phosphate uridylyltransferase</fullName>
        <ecNumber evidence="2 6">2.7.7.9</ecNumber>
    </recommendedName>
    <alternativeName>
        <fullName evidence="6">UDP-glucose pyrophosphorylase</fullName>
    </alternativeName>
</protein>
<keyword evidence="4 6" id="KW-0548">Nucleotidyltransferase</keyword>
<dbReference type="PANTHER" id="PTHR43197:SF1">
    <property type="entry name" value="UTP--GLUCOSE-1-PHOSPHATE URIDYLYLTRANSFERASE"/>
    <property type="match status" value="1"/>
</dbReference>
<dbReference type="InterPro" id="IPR005835">
    <property type="entry name" value="NTP_transferase_dom"/>
</dbReference>
<accession>A0A1N7L2J6</accession>
<name>A0A1N7L2J6_9BACL</name>
<dbReference type="InterPro" id="IPR005771">
    <property type="entry name" value="GalU_uridylyltTrfase_bac/arc"/>
</dbReference>
<dbReference type="STRING" id="252246.SAMN05421799_102366"/>
<dbReference type="EC" id="2.7.7.9" evidence="2 6"/>
<keyword evidence="3 6" id="KW-0808">Transferase</keyword>
<evidence type="ECO:0000256" key="2">
    <source>
        <dbReference type="ARBA" id="ARBA00012415"/>
    </source>
</evidence>
<organism evidence="8 9">
    <name type="scientific">Alicyclobacillus vulcanalis</name>
    <dbReference type="NCBI Taxonomy" id="252246"/>
    <lineage>
        <taxon>Bacteria</taxon>
        <taxon>Bacillati</taxon>
        <taxon>Bacillota</taxon>
        <taxon>Bacilli</taxon>
        <taxon>Bacillales</taxon>
        <taxon>Alicyclobacillaceae</taxon>
        <taxon>Alicyclobacillus</taxon>
    </lineage>
</organism>
<dbReference type="AlphaFoldDB" id="A0A1N7L2J6"/>
<evidence type="ECO:0000256" key="1">
    <source>
        <dbReference type="ARBA" id="ARBA00006890"/>
    </source>
</evidence>
<evidence type="ECO:0000256" key="5">
    <source>
        <dbReference type="ARBA" id="ARBA00048128"/>
    </source>
</evidence>
<gene>
    <name evidence="8" type="ORF">SAMN05421799_102366</name>
</gene>
<dbReference type="Pfam" id="PF00483">
    <property type="entry name" value="NTP_transferase"/>
    <property type="match status" value="1"/>
</dbReference>
<evidence type="ECO:0000256" key="6">
    <source>
        <dbReference type="RuleBase" id="RU361259"/>
    </source>
</evidence>
<dbReference type="PANTHER" id="PTHR43197">
    <property type="entry name" value="UTP--GLUCOSE-1-PHOSPHATE URIDYLYLTRANSFERASE"/>
    <property type="match status" value="1"/>
</dbReference>
<dbReference type="SUPFAM" id="SSF53448">
    <property type="entry name" value="Nucleotide-diphospho-sugar transferases"/>
    <property type="match status" value="1"/>
</dbReference>
<evidence type="ECO:0000313" key="9">
    <source>
        <dbReference type="Proteomes" id="UP000186156"/>
    </source>
</evidence>
<keyword evidence="9" id="KW-1185">Reference proteome</keyword>
<dbReference type="NCBIfam" id="TIGR01099">
    <property type="entry name" value="galU"/>
    <property type="match status" value="1"/>
</dbReference>
<dbReference type="EMBL" id="FTOO01000002">
    <property type="protein sequence ID" value="SIS68007.1"/>
    <property type="molecule type" value="Genomic_DNA"/>
</dbReference>
<evidence type="ECO:0000313" key="8">
    <source>
        <dbReference type="EMBL" id="SIS68007.1"/>
    </source>
</evidence>
<sequence length="306" mass="33728">MGAKIAEVKHMKVRKAVIPAAGFGTRMLPATKAVPKEMLPILNKPCIQYIVEEAVYSGIEEILIITGRAKKAIEDHFDRSPELELHLEQSRKSNMLTEVQAISDLVNIHYVRQKTPLGLGHAILCARSFVGGEPFAVLLGDDIIQSDEPVVRQLMKQYTDPSRALLGVQPVPATDVSKYGIIEPARLVVGPEPVPVRRLIEKPSEAEAPSNFAVLGRYILPPSIFDALEQTPIGHGGELQLTDALQKLAAMGLVDAYQFEGVRHDIGNLEGWLKANLAFGLEDPKLASSMRKWLMDDRVQSRLANY</sequence>
<comment type="similarity">
    <text evidence="1 6">Belongs to the UDPGP type 2 family.</text>
</comment>
<comment type="catalytic activity">
    <reaction evidence="5 6">
        <text>alpha-D-glucose 1-phosphate + UTP + H(+) = UDP-alpha-D-glucose + diphosphate</text>
        <dbReference type="Rhea" id="RHEA:19889"/>
        <dbReference type="ChEBI" id="CHEBI:15378"/>
        <dbReference type="ChEBI" id="CHEBI:33019"/>
        <dbReference type="ChEBI" id="CHEBI:46398"/>
        <dbReference type="ChEBI" id="CHEBI:58601"/>
        <dbReference type="ChEBI" id="CHEBI:58885"/>
        <dbReference type="EC" id="2.7.7.9"/>
    </reaction>
</comment>
<feature type="domain" description="Nucleotidyl transferase" evidence="7">
    <location>
        <begin position="15"/>
        <end position="277"/>
    </location>
</feature>
<dbReference type="InterPro" id="IPR029044">
    <property type="entry name" value="Nucleotide-diphossugar_trans"/>
</dbReference>
<dbReference type="CDD" id="cd02541">
    <property type="entry name" value="UGPase_prokaryotic"/>
    <property type="match status" value="1"/>
</dbReference>
<dbReference type="GO" id="GO:0003983">
    <property type="term" value="F:UTP:glucose-1-phosphate uridylyltransferase activity"/>
    <property type="evidence" value="ECO:0007669"/>
    <property type="project" value="UniProtKB-EC"/>
</dbReference>
<evidence type="ECO:0000256" key="3">
    <source>
        <dbReference type="ARBA" id="ARBA00022679"/>
    </source>
</evidence>
<dbReference type="GO" id="GO:0006011">
    <property type="term" value="P:UDP-alpha-D-glucose metabolic process"/>
    <property type="evidence" value="ECO:0007669"/>
    <property type="project" value="InterPro"/>
</dbReference>
<dbReference type="Proteomes" id="UP000186156">
    <property type="component" value="Unassembled WGS sequence"/>
</dbReference>
<dbReference type="Gene3D" id="3.90.550.10">
    <property type="entry name" value="Spore Coat Polysaccharide Biosynthesis Protein SpsA, Chain A"/>
    <property type="match status" value="1"/>
</dbReference>
<proteinExistence type="inferred from homology"/>